<name>A0A1H1YYF2_9MICO</name>
<evidence type="ECO:0000313" key="5">
    <source>
        <dbReference type="Proteomes" id="UP000893823"/>
    </source>
</evidence>
<evidence type="ECO:0000313" key="3">
    <source>
        <dbReference type="EMBL" id="SDT26585.1"/>
    </source>
</evidence>
<accession>A0A1H1YYF2</accession>
<dbReference type="NCBIfam" id="NF033206">
    <property type="entry name" value="ScyE_fam"/>
    <property type="match status" value="1"/>
</dbReference>
<feature type="signal peptide" evidence="1">
    <location>
        <begin position="1"/>
        <end position="28"/>
    </location>
</feature>
<dbReference type="Proteomes" id="UP000893823">
    <property type="component" value="Unassembled WGS sequence"/>
</dbReference>
<sequence length="342" mass="34928">MRTGRMAALAAIIGTTLASAFLPAVATAAPPGSTPEPIADVLATGLAGPIGSTIGPDGALYVADRAGGEVVRIDTSTGATTTIATGLPVTGPGGVFDVTFIGETAYVLISVVGPEVGGSADGGIYRIDDVDETTVIANTAEWSLENPPDADYFLATGVQYAFAPYEGGFIVTDGHHNRVLFVELDGTITEVVQYGNVVPTGLQVWGAKVLIAETGPIPHNPADGKVVRLDPRHPSTRELASGYSLIVDVEAADCGIYALSQGDSPGEVEPGSPGLPNSGELLRLNGNGTFTVIVDDLNLPTSLSFDGDTAYIVTLGGDVLVVDDVEPDRHGMWGGCGPKGQG</sequence>
<dbReference type="SUPFAM" id="SSF101898">
    <property type="entry name" value="NHL repeat"/>
    <property type="match status" value="1"/>
</dbReference>
<dbReference type="AlphaFoldDB" id="A0A1H1YYF2"/>
<dbReference type="Gene3D" id="2.120.10.30">
    <property type="entry name" value="TolB, C-terminal domain"/>
    <property type="match status" value="1"/>
</dbReference>
<keyword evidence="5" id="KW-1185">Reference proteome</keyword>
<protein>
    <submittedName>
        <fullName evidence="2">Sugar lactone lactonase YvrE</fullName>
    </submittedName>
</protein>
<dbReference type="EMBL" id="SODL02000002">
    <property type="protein sequence ID" value="MCP2366855.1"/>
    <property type="molecule type" value="Genomic_DNA"/>
</dbReference>
<dbReference type="EMBL" id="LT629755">
    <property type="protein sequence ID" value="SDT26585.1"/>
    <property type="molecule type" value="Genomic_DNA"/>
</dbReference>
<reference evidence="2" key="3">
    <citation type="submission" date="2022-06" db="EMBL/GenBank/DDBJ databases">
        <title>Genomic Encyclopedia of Type Strains, Phase III (KMG-III): the genomes of soil and plant-associated and newly described type strains.</title>
        <authorList>
            <person name="Whitman W."/>
        </authorList>
    </citation>
    <scope>NUCLEOTIDE SEQUENCE</scope>
    <source>
        <strain evidence="2">CPCC 202695</strain>
    </source>
</reference>
<gene>
    <name evidence="2" type="ORF">BCL57_001009</name>
    <name evidence="3" type="ORF">SAMN04489721_2933</name>
</gene>
<evidence type="ECO:0000256" key="1">
    <source>
        <dbReference type="SAM" id="SignalP"/>
    </source>
</evidence>
<reference evidence="4" key="1">
    <citation type="submission" date="2016-10" db="EMBL/GenBank/DDBJ databases">
        <authorList>
            <person name="Varghese N."/>
            <person name="Submissions S."/>
        </authorList>
    </citation>
    <scope>NUCLEOTIDE SEQUENCE [LARGE SCALE GENOMIC DNA]</scope>
    <source>
        <strain evidence="4">CPCC 202695</strain>
    </source>
</reference>
<dbReference type="Proteomes" id="UP000199482">
    <property type="component" value="Chromosome I"/>
</dbReference>
<evidence type="ECO:0000313" key="2">
    <source>
        <dbReference type="EMBL" id="MCP2366855.1"/>
    </source>
</evidence>
<organism evidence="3 4">
    <name type="scientific">Agromyces flavus</name>
    <dbReference type="NCBI Taxonomy" id="589382"/>
    <lineage>
        <taxon>Bacteria</taxon>
        <taxon>Bacillati</taxon>
        <taxon>Actinomycetota</taxon>
        <taxon>Actinomycetes</taxon>
        <taxon>Micrococcales</taxon>
        <taxon>Microbacteriaceae</taxon>
        <taxon>Agromyces</taxon>
    </lineage>
</organism>
<dbReference type="STRING" id="589382.SAMN04489721_2933"/>
<reference evidence="3" key="2">
    <citation type="submission" date="2016-10" db="EMBL/GenBank/DDBJ databases">
        <authorList>
            <person name="de Groot N.N."/>
        </authorList>
    </citation>
    <scope>NUCLEOTIDE SEQUENCE [LARGE SCALE GENOMIC DNA]</scope>
    <source>
        <strain evidence="3">CPCC 202695</strain>
    </source>
</reference>
<feature type="chain" id="PRO_5009267114" evidence="1">
    <location>
        <begin position="29"/>
        <end position="342"/>
    </location>
</feature>
<dbReference type="InterPro" id="IPR048031">
    <property type="entry name" value="ScyD/ScyE-like"/>
</dbReference>
<dbReference type="InterPro" id="IPR011042">
    <property type="entry name" value="6-blade_b-propeller_TolB-like"/>
</dbReference>
<proteinExistence type="predicted"/>
<evidence type="ECO:0000313" key="4">
    <source>
        <dbReference type="Proteomes" id="UP000199482"/>
    </source>
</evidence>
<keyword evidence="1" id="KW-0732">Signal</keyword>
<dbReference type="RefSeq" id="WP_157675005.1">
    <property type="nucleotide sequence ID" value="NZ_BMDN01000002.1"/>
</dbReference>